<comment type="caution">
    <text evidence="2">The sequence shown here is derived from an EMBL/GenBank/DDBJ whole genome shotgun (WGS) entry which is preliminary data.</text>
</comment>
<name>A0A0J6GPL0_PSETA</name>
<evidence type="ECO:0000313" key="3">
    <source>
        <dbReference type="EMBL" id="SEB76026.1"/>
    </source>
</evidence>
<dbReference type="STRING" id="47884.SAMN04490203_1114"/>
<feature type="region of interest" description="Disordered" evidence="1">
    <location>
        <begin position="1"/>
        <end position="37"/>
    </location>
</feature>
<feature type="compositionally biased region" description="Low complexity" evidence="1">
    <location>
        <begin position="7"/>
        <end position="16"/>
    </location>
</feature>
<gene>
    <name evidence="3" type="ORF">SAMN04490203_1114</name>
    <name evidence="2" type="ORF">TU78_01050</name>
</gene>
<evidence type="ECO:0000313" key="2">
    <source>
        <dbReference type="EMBL" id="KMM86606.1"/>
    </source>
</evidence>
<dbReference type="OrthoDB" id="7028109at2"/>
<evidence type="ECO:0000256" key="1">
    <source>
        <dbReference type="SAM" id="MobiDB-lite"/>
    </source>
</evidence>
<sequence length="109" mass="11785">MLPPILPLSVVPVTSSQDPARQRPDIPPVTATQASTGENAIDLKHHDTDQAALLLREEQQRQHDKRRREAQAEEGEVDPGGALNADGAVPSSPLADVAQRQGLWVDIEV</sequence>
<dbReference type="PATRIC" id="fig|47884.3.peg.605"/>
<reference evidence="2 4" key="1">
    <citation type="submission" date="2015-02" db="EMBL/GenBank/DDBJ databases">
        <title>Pseudomonas helleri sp. nov. and Pseudomonas weihenstephanensis sp. nov., isolated from raw cows milk.</title>
        <authorList>
            <person name="von Neubeck M."/>
            <person name="Huptas C."/>
            <person name="Wenning M."/>
            <person name="Scherer S."/>
        </authorList>
    </citation>
    <scope>NUCLEOTIDE SEQUENCE [LARGE SCALE GENOMIC DNA]</scope>
    <source>
        <strain evidence="2 4">DSM 21104</strain>
    </source>
</reference>
<keyword evidence="5" id="KW-1185">Reference proteome</keyword>
<dbReference type="AlphaFoldDB" id="A0A0J6GPL0"/>
<protein>
    <submittedName>
        <fullName evidence="2">Aspartate-semialdehyde dehydrogenase</fullName>
    </submittedName>
</protein>
<dbReference type="Proteomes" id="UP000036395">
    <property type="component" value="Unassembled WGS sequence"/>
</dbReference>
<dbReference type="EMBL" id="FNRS01000001">
    <property type="protein sequence ID" value="SEB76026.1"/>
    <property type="molecule type" value="Genomic_DNA"/>
</dbReference>
<organism evidence="2 4">
    <name type="scientific">Pseudomonas taetrolens</name>
    <dbReference type="NCBI Taxonomy" id="47884"/>
    <lineage>
        <taxon>Bacteria</taxon>
        <taxon>Pseudomonadati</taxon>
        <taxon>Pseudomonadota</taxon>
        <taxon>Gammaproteobacteria</taxon>
        <taxon>Pseudomonadales</taxon>
        <taxon>Pseudomonadaceae</taxon>
        <taxon>Pseudomonas</taxon>
    </lineage>
</organism>
<feature type="region of interest" description="Disordered" evidence="1">
    <location>
        <begin position="59"/>
        <end position="94"/>
    </location>
</feature>
<evidence type="ECO:0000313" key="5">
    <source>
        <dbReference type="Proteomes" id="UP000183155"/>
    </source>
</evidence>
<proteinExistence type="predicted"/>
<evidence type="ECO:0000313" key="4">
    <source>
        <dbReference type="Proteomes" id="UP000036395"/>
    </source>
</evidence>
<accession>A0A0J6GPL0</accession>
<feature type="compositionally biased region" description="Basic and acidic residues" evidence="1">
    <location>
        <begin position="59"/>
        <end position="71"/>
    </location>
</feature>
<reference evidence="3 5" key="2">
    <citation type="submission" date="2016-10" db="EMBL/GenBank/DDBJ databases">
        <authorList>
            <person name="Varghese N."/>
            <person name="Submissions S."/>
        </authorList>
    </citation>
    <scope>NUCLEOTIDE SEQUENCE [LARGE SCALE GENOMIC DNA]</scope>
    <source>
        <strain evidence="3 5">BS3652</strain>
    </source>
</reference>
<dbReference type="EMBL" id="JYLA01000001">
    <property type="protein sequence ID" value="KMM86606.1"/>
    <property type="molecule type" value="Genomic_DNA"/>
</dbReference>
<dbReference type="RefSeq" id="WP_048377992.1">
    <property type="nucleotide sequence ID" value="NZ_FNRS01000001.1"/>
</dbReference>
<dbReference type="Proteomes" id="UP000183155">
    <property type="component" value="Unassembled WGS sequence"/>
</dbReference>